<accession>A0AAW0XXH5</accession>
<dbReference type="GO" id="GO:0008270">
    <property type="term" value="F:zinc ion binding"/>
    <property type="evidence" value="ECO:0007669"/>
    <property type="project" value="UniProtKB-KW"/>
</dbReference>
<dbReference type="SUPFAM" id="SSF57667">
    <property type="entry name" value="beta-beta-alpha zinc fingers"/>
    <property type="match status" value="1"/>
</dbReference>
<keyword evidence="1" id="KW-0862">Zinc</keyword>
<gene>
    <name evidence="3" type="ORF">OTU49_015763</name>
</gene>
<proteinExistence type="predicted"/>
<protein>
    <recommendedName>
        <fullName evidence="2">C2H2-type domain-containing protein</fullName>
    </recommendedName>
</protein>
<organism evidence="3 4">
    <name type="scientific">Cherax quadricarinatus</name>
    <name type="common">Australian red claw crayfish</name>
    <dbReference type="NCBI Taxonomy" id="27406"/>
    <lineage>
        <taxon>Eukaryota</taxon>
        <taxon>Metazoa</taxon>
        <taxon>Ecdysozoa</taxon>
        <taxon>Arthropoda</taxon>
        <taxon>Crustacea</taxon>
        <taxon>Multicrustacea</taxon>
        <taxon>Malacostraca</taxon>
        <taxon>Eumalacostraca</taxon>
        <taxon>Eucarida</taxon>
        <taxon>Decapoda</taxon>
        <taxon>Pleocyemata</taxon>
        <taxon>Astacidea</taxon>
        <taxon>Parastacoidea</taxon>
        <taxon>Parastacidae</taxon>
        <taxon>Cherax</taxon>
    </lineage>
</organism>
<keyword evidence="1" id="KW-0479">Metal-binding</keyword>
<comment type="caution">
    <text evidence="3">The sequence shown here is derived from an EMBL/GenBank/DDBJ whole genome shotgun (WGS) entry which is preliminary data.</text>
</comment>
<sequence length="101" mass="11737">MCPVCTKRFHGPNRQYVLTRHLSSTHAVEKPYHCPHCPYRAARRDHISRHVRMVHMPRLHALAAAATLATLPQHVQEEVQPQHLLEVQQHHVPEVVQQQND</sequence>
<keyword evidence="4" id="KW-1185">Reference proteome</keyword>
<dbReference type="Proteomes" id="UP001445076">
    <property type="component" value="Unassembled WGS sequence"/>
</dbReference>
<dbReference type="PROSITE" id="PS50157">
    <property type="entry name" value="ZINC_FINGER_C2H2_2"/>
    <property type="match status" value="1"/>
</dbReference>
<dbReference type="Gene3D" id="3.30.160.60">
    <property type="entry name" value="Classic Zinc Finger"/>
    <property type="match status" value="2"/>
</dbReference>
<dbReference type="EMBL" id="JARKIK010000010">
    <property type="protein sequence ID" value="KAK8749263.1"/>
    <property type="molecule type" value="Genomic_DNA"/>
</dbReference>
<dbReference type="InterPro" id="IPR013087">
    <property type="entry name" value="Znf_C2H2_type"/>
</dbReference>
<name>A0AAW0XXH5_CHEQU</name>
<evidence type="ECO:0000256" key="1">
    <source>
        <dbReference type="PROSITE-ProRule" id="PRU00042"/>
    </source>
</evidence>
<keyword evidence="1" id="KW-0863">Zinc-finger</keyword>
<reference evidence="3 4" key="1">
    <citation type="journal article" date="2024" name="BMC Genomics">
        <title>Genome assembly of redclaw crayfish (Cherax quadricarinatus) provides insights into its immune adaptation and hypoxia tolerance.</title>
        <authorList>
            <person name="Liu Z."/>
            <person name="Zheng J."/>
            <person name="Li H."/>
            <person name="Fang K."/>
            <person name="Wang S."/>
            <person name="He J."/>
            <person name="Zhou D."/>
            <person name="Weng S."/>
            <person name="Chi M."/>
            <person name="Gu Z."/>
            <person name="He J."/>
            <person name="Li F."/>
            <person name="Wang M."/>
        </authorList>
    </citation>
    <scope>NUCLEOTIDE SEQUENCE [LARGE SCALE GENOMIC DNA]</scope>
    <source>
        <strain evidence="3">ZL_2023a</strain>
    </source>
</reference>
<evidence type="ECO:0000313" key="3">
    <source>
        <dbReference type="EMBL" id="KAK8749263.1"/>
    </source>
</evidence>
<evidence type="ECO:0000259" key="2">
    <source>
        <dbReference type="PROSITE" id="PS50157"/>
    </source>
</evidence>
<dbReference type="AlphaFoldDB" id="A0AAW0XXH5"/>
<dbReference type="InterPro" id="IPR036236">
    <property type="entry name" value="Znf_C2H2_sf"/>
</dbReference>
<feature type="domain" description="C2H2-type" evidence="2">
    <location>
        <begin position="32"/>
        <end position="55"/>
    </location>
</feature>
<evidence type="ECO:0000313" key="4">
    <source>
        <dbReference type="Proteomes" id="UP001445076"/>
    </source>
</evidence>